<dbReference type="InterPro" id="IPR046465">
    <property type="entry name" value="BORCS6_C"/>
</dbReference>
<feature type="domain" description="BLOC-1-related complex subunit 6 C-terminal helix" evidence="2">
    <location>
        <begin position="343"/>
        <end position="442"/>
    </location>
</feature>
<evidence type="ECO:0000313" key="4">
    <source>
        <dbReference type="Proteomes" id="UP001557470"/>
    </source>
</evidence>
<dbReference type="Pfam" id="PF10157">
    <property type="entry name" value="BORCS6"/>
    <property type="match status" value="1"/>
</dbReference>
<feature type="region of interest" description="Disordered" evidence="1">
    <location>
        <begin position="108"/>
        <end position="226"/>
    </location>
</feature>
<dbReference type="Proteomes" id="UP001557470">
    <property type="component" value="Unassembled WGS sequence"/>
</dbReference>
<evidence type="ECO:0000256" key="1">
    <source>
        <dbReference type="SAM" id="MobiDB-lite"/>
    </source>
</evidence>
<dbReference type="AlphaFoldDB" id="A0ABD0XIV1"/>
<dbReference type="PANTHER" id="PTHR13440:SF7">
    <property type="entry name" value="BLOC-1 RELATED COMPLEX SUBUNIT 6"/>
    <property type="match status" value="1"/>
</dbReference>
<keyword evidence="4" id="KW-1185">Reference proteome</keyword>
<feature type="compositionally biased region" description="Polar residues" evidence="1">
    <location>
        <begin position="186"/>
        <end position="196"/>
    </location>
</feature>
<feature type="region of interest" description="Disordered" evidence="1">
    <location>
        <begin position="248"/>
        <end position="276"/>
    </location>
</feature>
<dbReference type="PANTHER" id="PTHR13440">
    <property type="entry name" value="BLOC-1 RELATED COMPLEX SUBUNIT 6"/>
    <property type="match status" value="1"/>
</dbReference>
<proteinExistence type="predicted"/>
<dbReference type="InterPro" id="IPR019314">
    <property type="entry name" value="BORCS6"/>
</dbReference>
<evidence type="ECO:0000313" key="3">
    <source>
        <dbReference type="EMBL" id="KAL1021371.1"/>
    </source>
</evidence>
<gene>
    <name evidence="3" type="ORF">UPYG_G00012430</name>
</gene>
<feature type="compositionally biased region" description="Polar residues" evidence="1">
    <location>
        <begin position="156"/>
        <end position="171"/>
    </location>
</feature>
<protein>
    <recommendedName>
        <fullName evidence="2">BLOC-1-related complex subunit 6 C-terminal helix domain-containing protein</fullName>
    </recommendedName>
</protein>
<evidence type="ECO:0000259" key="2">
    <source>
        <dbReference type="Pfam" id="PF10157"/>
    </source>
</evidence>
<feature type="compositionally biased region" description="Low complexity" evidence="1">
    <location>
        <begin position="322"/>
        <end position="337"/>
    </location>
</feature>
<comment type="caution">
    <text evidence="3">The sequence shown here is derived from an EMBL/GenBank/DDBJ whole genome shotgun (WGS) entry which is preliminary data.</text>
</comment>
<feature type="compositionally biased region" description="Gly residues" evidence="1">
    <location>
        <begin position="262"/>
        <end position="272"/>
    </location>
</feature>
<sequence>MSLCPVIGTDVSEAANGVGAPESPVSSCSENGLHTRVHATRPQLLKCGDRVPCHEQGSIDGIPENNKNCVGTEKVWDGPEAPIGTPHNPHSDTQQHTVMVPALSSLHTATHTGEPPLKDMSLPGTRHREKHLSKAVSRDLQNVGTAATDPHRGSHNTDPVQSETEPSSYSAAETEEVEEERDMQHAGNTQVEVTSELTDECPPAPFGPSSAPTEGETSDSSPCPPHVMAQVRVRNVPERERIVRGMQDSKSLDEISQAYSGGARGSGRGGQPEGRRATISSALELEGTVSHDGDLTHFICRNLEQKIKMSSKPSLDCDCDSDCSSTTSSRGRGSSLRRPADIPPIDAAVLVDLQRHTQDVAHSVEMMMRSLNGTIQNMTALSVGYIQTYRDSVDSLGESVDMSIKGMYTLMARCEELDRSMQPIHTLAAQIRDIKRTLDALEAICK</sequence>
<feature type="region of interest" description="Disordered" evidence="1">
    <location>
        <begin position="311"/>
        <end position="340"/>
    </location>
</feature>
<organism evidence="3 4">
    <name type="scientific">Umbra pygmaea</name>
    <name type="common">Eastern mudminnow</name>
    <dbReference type="NCBI Taxonomy" id="75934"/>
    <lineage>
        <taxon>Eukaryota</taxon>
        <taxon>Metazoa</taxon>
        <taxon>Chordata</taxon>
        <taxon>Craniata</taxon>
        <taxon>Vertebrata</taxon>
        <taxon>Euteleostomi</taxon>
        <taxon>Actinopterygii</taxon>
        <taxon>Neopterygii</taxon>
        <taxon>Teleostei</taxon>
        <taxon>Protacanthopterygii</taxon>
        <taxon>Esociformes</taxon>
        <taxon>Umbridae</taxon>
        <taxon>Umbra</taxon>
    </lineage>
</organism>
<accession>A0ABD0XIV1</accession>
<reference evidence="3 4" key="1">
    <citation type="submission" date="2024-06" db="EMBL/GenBank/DDBJ databases">
        <authorList>
            <person name="Pan Q."/>
            <person name="Wen M."/>
            <person name="Jouanno E."/>
            <person name="Zahm M."/>
            <person name="Klopp C."/>
            <person name="Cabau C."/>
            <person name="Louis A."/>
            <person name="Berthelot C."/>
            <person name="Parey E."/>
            <person name="Roest Crollius H."/>
            <person name="Montfort J."/>
            <person name="Robinson-Rechavi M."/>
            <person name="Bouchez O."/>
            <person name="Lampietro C."/>
            <person name="Lopez Roques C."/>
            <person name="Donnadieu C."/>
            <person name="Postlethwait J."/>
            <person name="Bobe J."/>
            <person name="Verreycken H."/>
            <person name="Guiguen Y."/>
        </authorList>
    </citation>
    <scope>NUCLEOTIDE SEQUENCE [LARGE SCALE GENOMIC DNA]</scope>
    <source>
        <strain evidence="3">Up_M1</strain>
        <tissue evidence="3">Testis</tissue>
    </source>
</reference>
<dbReference type="EMBL" id="JAGEUA010000001">
    <property type="protein sequence ID" value="KAL1021371.1"/>
    <property type="molecule type" value="Genomic_DNA"/>
</dbReference>
<name>A0ABD0XIV1_UMBPY</name>